<proteinExistence type="predicted"/>
<comment type="caution">
    <text evidence="2">The sequence shown here is derived from an EMBL/GenBank/DDBJ whole genome shotgun (WGS) entry which is preliminary data.</text>
</comment>
<protein>
    <recommendedName>
        <fullName evidence="1">FDX-ACB domain-containing protein</fullName>
    </recommendedName>
</protein>
<dbReference type="Gene3D" id="3.30.70.380">
    <property type="entry name" value="Ferrodoxin-fold anticodon-binding domain"/>
    <property type="match status" value="1"/>
</dbReference>
<name>A0A2T6ZDH7_TUBBO</name>
<keyword evidence="3" id="KW-1185">Reference proteome</keyword>
<dbReference type="STRING" id="42251.A0A2T6ZDH7"/>
<dbReference type="SUPFAM" id="SSF54991">
    <property type="entry name" value="Anticodon-binding domain of PheRS"/>
    <property type="match status" value="1"/>
</dbReference>
<evidence type="ECO:0000259" key="1">
    <source>
        <dbReference type="PROSITE" id="PS51447"/>
    </source>
</evidence>
<sequence length="296" mass="33858">MGDYWLGVNVGGTKSCEVSEIEFDQEASFFIQDEAGLFVFTDHQEDYRISFTAKTDDDFLDFTKRKTKTHSPPGLYYSLSSTTDSPWHFVLFPLRDHIHLEVRLEHVIAEVFAQVRVAATAAGDIDAEGASEEPLDWWFQQSLPKSARIPDKIGWASGVYPDVAGDQIPLHESHRMEIVRTVAGYLVDDVKLMDEFTHPRTKRKSLCFRINHRSLEKTLKHDEVNSLVRTNRTKTTAARSNAAIRKLKTIPTDPRRYPRADRSTHLYLLTSRLDDGSIDFVQEGFMQQMMIHVLGI</sequence>
<evidence type="ECO:0000313" key="3">
    <source>
        <dbReference type="Proteomes" id="UP000244722"/>
    </source>
</evidence>
<feature type="domain" description="FDX-ACB" evidence="1">
    <location>
        <begin position="158"/>
        <end position="245"/>
    </location>
</feature>
<accession>A0A2T6ZDH7</accession>
<dbReference type="InterPro" id="IPR036690">
    <property type="entry name" value="Fdx_antiC-bd_sf"/>
</dbReference>
<organism evidence="2 3">
    <name type="scientific">Tuber borchii</name>
    <name type="common">White truffle</name>
    <dbReference type="NCBI Taxonomy" id="42251"/>
    <lineage>
        <taxon>Eukaryota</taxon>
        <taxon>Fungi</taxon>
        <taxon>Dikarya</taxon>
        <taxon>Ascomycota</taxon>
        <taxon>Pezizomycotina</taxon>
        <taxon>Pezizomycetes</taxon>
        <taxon>Pezizales</taxon>
        <taxon>Tuberaceae</taxon>
        <taxon>Tuber</taxon>
    </lineage>
</organism>
<reference evidence="2 3" key="1">
    <citation type="submission" date="2017-04" db="EMBL/GenBank/DDBJ databases">
        <title>Draft genome sequence of Tuber borchii Vittad., a whitish edible truffle.</title>
        <authorList>
            <consortium name="DOE Joint Genome Institute"/>
            <person name="Murat C."/>
            <person name="Kuo A."/>
            <person name="Barry K.W."/>
            <person name="Clum A."/>
            <person name="Dockter R.B."/>
            <person name="Fauchery L."/>
            <person name="Iotti M."/>
            <person name="Kohler A."/>
            <person name="Labutti K."/>
            <person name="Lindquist E.A."/>
            <person name="Lipzen A."/>
            <person name="Ohm R.A."/>
            <person name="Wang M."/>
            <person name="Grigoriev I.V."/>
            <person name="Zambonelli A."/>
            <person name="Martin F.M."/>
        </authorList>
    </citation>
    <scope>NUCLEOTIDE SEQUENCE [LARGE SCALE GENOMIC DNA]</scope>
    <source>
        <strain evidence="2 3">Tbo3840</strain>
    </source>
</reference>
<gene>
    <name evidence="2" type="ORF">B9Z19DRAFT_1135069</name>
</gene>
<dbReference type="SMART" id="SM00896">
    <property type="entry name" value="FDX-ACB"/>
    <property type="match status" value="1"/>
</dbReference>
<evidence type="ECO:0000313" key="2">
    <source>
        <dbReference type="EMBL" id="PUU73496.1"/>
    </source>
</evidence>
<dbReference type="Proteomes" id="UP000244722">
    <property type="component" value="Unassembled WGS sequence"/>
</dbReference>
<dbReference type="Pfam" id="PF03147">
    <property type="entry name" value="FDX-ACB"/>
    <property type="match status" value="1"/>
</dbReference>
<dbReference type="PROSITE" id="PS51447">
    <property type="entry name" value="FDX_ACB"/>
    <property type="match status" value="1"/>
</dbReference>
<dbReference type="EMBL" id="NESQ01000372">
    <property type="protein sequence ID" value="PUU73496.1"/>
    <property type="molecule type" value="Genomic_DNA"/>
</dbReference>
<dbReference type="OrthoDB" id="5213862at2759"/>
<dbReference type="InterPro" id="IPR005121">
    <property type="entry name" value="Fdx_antiC-bd"/>
</dbReference>
<dbReference type="AlphaFoldDB" id="A0A2T6ZDH7"/>